<dbReference type="EMBL" id="JACHIG010000001">
    <property type="protein sequence ID" value="MBB5031283.1"/>
    <property type="molecule type" value="Genomic_DNA"/>
</dbReference>
<dbReference type="NCBIfam" id="TIGR00060">
    <property type="entry name" value="L18_bact"/>
    <property type="match status" value="1"/>
</dbReference>
<evidence type="ECO:0000256" key="6">
    <source>
        <dbReference type="ARBA" id="ARBA00035197"/>
    </source>
</evidence>
<comment type="function">
    <text evidence="7">This is one of the proteins that bind and probably mediate the attachment of the 5S RNA into the large ribosomal subunit, where it forms part of the central protuberance.</text>
</comment>
<dbReference type="AlphaFoldDB" id="A0A7W7Y7X9"/>
<comment type="similarity">
    <text evidence="1 7">Belongs to the universal ribosomal protein uL18 family.</text>
</comment>
<dbReference type="Pfam" id="PF00861">
    <property type="entry name" value="Ribosomal_L18p"/>
    <property type="match status" value="1"/>
</dbReference>
<sequence>MALTNRKEIRARIHKRIRRKLSGTAERPRLAVYFSNTNVYAQIIDDAAQKTIVSASTKEKGYGAGKANIEHATKVGALLAERAIAKNVTEVVFDRAGFIYHGKVKALADAAREKGLKF</sequence>
<dbReference type="HAMAP" id="MF_01337_B">
    <property type="entry name" value="Ribosomal_uL18_B"/>
    <property type="match status" value="1"/>
</dbReference>
<keyword evidence="4 7" id="KW-0689">Ribosomal protein</keyword>
<proteinExistence type="inferred from homology"/>
<dbReference type="GO" id="GO:0005737">
    <property type="term" value="C:cytoplasm"/>
    <property type="evidence" value="ECO:0007669"/>
    <property type="project" value="UniProtKB-ARBA"/>
</dbReference>
<evidence type="ECO:0000313" key="9">
    <source>
        <dbReference type="Proteomes" id="UP000590740"/>
    </source>
</evidence>
<dbReference type="CDD" id="cd00432">
    <property type="entry name" value="Ribosomal_L18_L5e"/>
    <property type="match status" value="1"/>
</dbReference>
<dbReference type="GO" id="GO:0003735">
    <property type="term" value="F:structural constituent of ribosome"/>
    <property type="evidence" value="ECO:0007669"/>
    <property type="project" value="InterPro"/>
</dbReference>
<gene>
    <name evidence="7" type="primary">rplR</name>
    <name evidence="8" type="ORF">HNQ65_000837</name>
</gene>
<protein>
    <recommendedName>
        <fullName evidence="6 7">Large ribosomal subunit protein uL18</fullName>
    </recommendedName>
</protein>
<name>A0A7W7Y7X9_9BACT</name>
<organism evidence="8 9">
    <name type="scientific">Prosthecobacter vanneervenii</name>
    <dbReference type="NCBI Taxonomy" id="48466"/>
    <lineage>
        <taxon>Bacteria</taxon>
        <taxon>Pseudomonadati</taxon>
        <taxon>Verrucomicrobiota</taxon>
        <taxon>Verrucomicrobiia</taxon>
        <taxon>Verrucomicrobiales</taxon>
        <taxon>Verrucomicrobiaceae</taxon>
        <taxon>Prosthecobacter</taxon>
    </lineage>
</organism>
<dbReference type="InterPro" id="IPR005484">
    <property type="entry name" value="Ribosomal_uL18_bac/plant/anim"/>
</dbReference>
<keyword evidence="2 7" id="KW-0699">rRNA-binding</keyword>
<dbReference type="GO" id="GO:0008097">
    <property type="term" value="F:5S rRNA binding"/>
    <property type="evidence" value="ECO:0007669"/>
    <property type="project" value="TreeGrafter"/>
</dbReference>
<dbReference type="PANTHER" id="PTHR12899:SF3">
    <property type="entry name" value="LARGE RIBOSOMAL SUBUNIT PROTEIN UL18M"/>
    <property type="match status" value="1"/>
</dbReference>
<keyword evidence="9" id="KW-1185">Reference proteome</keyword>
<dbReference type="GO" id="GO:0005840">
    <property type="term" value="C:ribosome"/>
    <property type="evidence" value="ECO:0007669"/>
    <property type="project" value="UniProtKB-KW"/>
</dbReference>
<comment type="subunit">
    <text evidence="7">Part of the 50S ribosomal subunit; part of the 5S rRNA/L5/L18/L25 subcomplex. Contacts the 5S and 23S rRNAs.</text>
</comment>
<evidence type="ECO:0000313" key="8">
    <source>
        <dbReference type="EMBL" id="MBB5031283.1"/>
    </source>
</evidence>
<dbReference type="Gene3D" id="3.30.420.100">
    <property type="match status" value="1"/>
</dbReference>
<dbReference type="SUPFAM" id="SSF53137">
    <property type="entry name" value="Translational machinery components"/>
    <property type="match status" value="1"/>
</dbReference>
<evidence type="ECO:0000256" key="4">
    <source>
        <dbReference type="ARBA" id="ARBA00022980"/>
    </source>
</evidence>
<comment type="caution">
    <text evidence="8">The sequence shown here is derived from an EMBL/GenBank/DDBJ whole genome shotgun (WGS) entry which is preliminary data.</text>
</comment>
<dbReference type="InterPro" id="IPR004389">
    <property type="entry name" value="Ribosomal_uL18_bac-type"/>
</dbReference>
<evidence type="ECO:0000256" key="5">
    <source>
        <dbReference type="ARBA" id="ARBA00023274"/>
    </source>
</evidence>
<dbReference type="Proteomes" id="UP000590740">
    <property type="component" value="Unassembled WGS sequence"/>
</dbReference>
<dbReference type="PANTHER" id="PTHR12899">
    <property type="entry name" value="39S RIBOSOMAL PROTEIN L18, MITOCHONDRIAL"/>
    <property type="match status" value="1"/>
</dbReference>
<evidence type="ECO:0000256" key="7">
    <source>
        <dbReference type="HAMAP-Rule" id="MF_01337"/>
    </source>
</evidence>
<dbReference type="GO" id="GO:0006412">
    <property type="term" value="P:translation"/>
    <property type="evidence" value="ECO:0007669"/>
    <property type="project" value="UniProtKB-UniRule"/>
</dbReference>
<dbReference type="GO" id="GO:1990904">
    <property type="term" value="C:ribonucleoprotein complex"/>
    <property type="evidence" value="ECO:0007669"/>
    <property type="project" value="UniProtKB-KW"/>
</dbReference>
<reference evidence="8 9" key="1">
    <citation type="submission" date="2020-08" db="EMBL/GenBank/DDBJ databases">
        <title>Genomic Encyclopedia of Type Strains, Phase IV (KMG-IV): sequencing the most valuable type-strain genomes for metagenomic binning, comparative biology and taxonomic classification.</title>
        <authorList>
            <person name="Goeker M."/>
        </authorList>
    </citation>
    <scope>NUCLEOTIDE SEQUENCE [LARGE SCALE GENOMIC DNA]</scope>
    <source>
        <strain evidence="8 9">DSM 12252</strain>
    </source>
</reference>
<evidence type="ECO:0000256" key="1">
    <source>
        <dbReference type="ARBA" id="ARBA00007116"/>
    </source>
</evidence>
<accession>A0A7W7Y7X9</accession>
<dbReference type="InterPro" id="IPR057268">
    <property type="entry name" value="Ribosomal_L18"/>
</dbReference>
<keyword evidence="3 7" id="KW-0694">RNA-binding</keyword>
<evidence type="ECO:0000256" key="2">
    <source>
        <dbReference type="ARBA" id="ARBA00022730"/>
    </source>
</evidence>
<keyword evidence="5 7" id="KW-0687">Ribonucleoprotein</keyword>
<evidence type="ECO:0000256" key="3">
    <source>
        <dbReference type="ARBA" id="ARBA00022884"/>
    </source>
</evidence>
<dbReference type="FunFam" id="3.30.420.100:FF:000001">
    <property type="entry name" value="50S ribosomal protein L18"/>
    <property type="match status" value="1"/>
</dbReference>